<dbReference type="InterPro" id="IPR011993">
    <property type="entry name" value="PH-like_dom_sf"/>
</dbReference>
<dbReference type="PANTHER" id="PTHR12673:SF159">
    <property type="entry name" value="LD03170P"/>
    <property type="match status" value="1"/>
</dbReference>
<comment type="caution">
    <text evidence="3">The sequence shown here is derived from an EMBL/GenBank/DDBJ whole genome shotgun (WGS) entry which is preliminary data.</text>
</comment>
<dbReference type="Gene3D" id="1.20.900.10">
    <property type="entry name" value="Dbl homology (DH) domain"/>
    <property type="match status" value="1"/>
</dbReference>
<dbReference type="SUPFAM" id="SSF48065">
    <property type="entry name" value="DBL homology domain (DH-domain)"/>
    <property type="match status" value="1"/>
</dbReference>
<keyword evidence="4" id="KW-1185">Reference proteome</keyword>
<feature type="region of interest" description="Disordered" evidence="1">
    <location>
        <begin position="470"/>
        <end position="502"/>
    </location>
</feature>
<feature type="compositionally biased region" description="Polar residues" evidence="1">
    <location>
        <begin position="725"/>
        <end position="762"/>
    </location>
</feature>
<accession>A0A9W6TUC7</accession>
<name>A0A9W6TUC7_9STRA</name>
<dbReference type="Proteomes" id="UP001165121">
    <property type="component" value="Unassembled WGS sequence"/>
</dbReference>
<sequence length="762" mass="86221">MLDQVEVGWRRLATRWFFSHRPSGRLLRVNTTAVELWMRVEAAQVDTVAVFSIIVWGICAYFGEGTSIAFSGNAAARCCQRPTYKTVKPCRWPKNMSAQSSWGSTPPLVVRYWSQLSPRSQPASLDVKSDLESARSRQDRARSQHEDLRFEMTMLDTMVPPKLPISEMEVARTPQVIRLAKMTYDERSPRFLRHLQDLDHPSKRNWTNVERICSEMLATEKDYVSDITALVQRFFDPLAAFADKYIKTKEELPSFTTLRCAAHFILGIHKELLKQMEPTQQRRFFNFSNPLNPTSGPLEAVTRVSKAFASTVEYMKVYALYCSNYLPATEELKTHAKLLDAFTLSQHDINNNDDASVDAVSDLIKPVQRICRYSLLFRSLVQNATTPEEALLSQQALDSIQRVSDQVNARVRDAENNVRLVNINNSIDNAKIATKLELLRPGRTLLCEMPAAVQVMDLRARLARALHLNRTRRKHKRERQQSRDSSASLNSEMELLGGEDSEVNREESALRESLTSNCYERTKDRQRVILLSDALLIANKSNFRLRVRRHICLSCATVIEANDSDGTSGVCTRSFALLASKSGRCNCHNLSPSSLKRPVKRRYSLSKSMSQLAIEEPEHDSMGVACPSSPPHRRLLRTAHQYIVHCESEQKKREFVALLRDAISRCECSEDTPRSCISLTATNLSTKLWQSIKQHDFSQTLSMGYGSLLRRRANAMASVCHNEEVNGSTDESTSDDAPTSHQNQRLLRTSRLATSGAASQSA</sequence>
<evidence type="ECO:0000313" key="4">
    <source>
        <dbReference type="Proteomes" id="UP001165121"/>
    </source>
</evidence>
<dbReference type="GO" id="GO:0005737">
    <property type="term" value="C:cytoplasm"/>
    <property type="evidence" value="ECO:0007669"/>
    <property type="project" value="TreeGrafter"/>
</dbReference>
<evidence type="ECO:0000259" key="2">
    <source>
        <dbReference type="PROSITE" id="PS50010"/>
    </source>
</evidence>
<feature type="region of interest" description="Disordered" evidence="1">
    <location>
        <begin position="724"/>
        <end position="762"/>
    </location>
</feature>
<dbReference type="InterPro" id="IPR051092">
    <property type="entry name" value="FYVE_RhoGEF_PH"/>
</dbReference>
<evidence type="ECO:0000256" key="1">
    <source>
        <dbReference type="SAM" id="MobiDB-lite"/>
    </source>
</evidence>
<dbReference type="InterPro" id="IPR035899">
    <property type="entry name" value="DBL_dom_sf"/>
</dbReference>
<feature type="domain" description="DH" evidence="2">
    <location>
        <begin position="208"/>
        <end position="410"/>
    </location>
</feature>
<organism evidence="3 4">
    <name type="scientific">Phytophthora fragariaefolia</name>
    <dbReference type="NCBI Taxonomy" id="1490495"/>
    <lineage>
        <taxon>Eukaryota</taxon>
        <taxon>Sar</taxon>
        <taxon>Stramenopiles</taxon>
        <taxon>Oomycota</taxon>
        <taxon>Peronosporomycetes</taxon>
        <taxon>Peronosporales</taxon>
        <taxon>Peronosporaceae</taxon>
        <taxon>Phytophthora</taxon>
    </lineage>
</organism>
<dbReference type="AlphaFoldDB" id="A0A9W6TUC7"/>
<protein>
    <submittedName>
        <fullName evidence="3">Unnamed protein product</fullName>
    </submittedName>
</protein>
<dbReference type="InterPro" id="IPR000219">
    <property type="entry name" value="DH_dom"/>
</dbReference>
<dbReference type="Gene3D" id="2.30.29.30">
    <property type="entry name" value="Pleckstrin-homology domain (PH domain)/Phosphotyrosine-binding domain (PTB)"/>
    <property type="match status" value="1"/>
</dbReference>
<feature type="compositionally biased region" description="Basic and acidic residues" evidence="1">
    <location>
        <begin position="127"/>
        <end position="144"/>
    </location>
</feature>
<gene>
    <name evidence="3" type="ORF">Pfra01_000226300</name>
</gene>
<dbReference type="PANTHER" id="PTHR12673">
    <property type="entry name" value="FACIOGENITAL DYSPLASIA PROTEIN"/>
    <property type="match status" value="1"/>
</dbReference>
<dbReference type="PROSITE" id="PS50010">
    <property type="entry name" value="DH_2"/>
    <property type="match status" value="1"/>
</dbReference>
<evidence type="ECO:0000313" key="3">
    <source>
        <dbReference type="EMBL" id="GMF20027.1"/>
    </source>
</evidence>
<dbReference type="EMBL" id="BSXT01000181">
    <property type="protein sequence ID" value="GMF20027.1"/>
    <property type="molecule type" value="Genomic_DNA"/>
</dbReference>
<feature type="region of interest" description="Disordered" evidence="1">
    <location>
        <begin position="124"/>
        <end position="144"/>
    </location>
</feature>
<dbReference type="OrthoDB" id="207120at2759"/>
<reference evidence="3" key="1">
    <citation type="submission" date="2023-04" db="EMBL/GenBank/DDBJ databases">
        <title>Phytophthora fragariaefolia NBRC 109709.</title>
        <authorList>
            <person name="Ichikawa N."/>
            <person name="Sato H."/>
            <person name="Tonouchi N."/>
        </authorList>
    </citation>
    <scope>NUCLEOTIDE SEQUENCE</scope>
    <source>
        <strain evidence="3">NBRC 109709</strain>
    </source>
</reference>
<dbReference type="Pfam" id="PF00621">
    <property type="entry name" value="RhoGEF"/>
    <property type="match status" value="1"/>
</dbReference>
<proteinExistence type="predicted"/>
<dbReference type="GO" id="GO:0005085">
    <property type="term" value="F:guanyl-nucleotide exchange factor activity"/>
    <property type="evidence" value="ECO:0007669"/>
    <property type="project" value="InterPro"/>
</dbReference>
<dbReference type="SMART" id="SM00325">
    <property type="entry name" value="RhoGEF"/>
    <property type="match status" value="1"/>
</dbReference>